<keyword evidence="7" id="KW-0574">Periplasm</keyword>
<feature type="signal peptide" evidence="13">
    <location>
        <begin position="1"/>
        <end position="30"/>
    </location>
</feature>
<evidence type="ECO:0000256" key="12">
    <source>
        <dbReference type="SAM" id="MobiDB-lite"/>
    </source>
</evidence>
<name>F2J571_POLGS</name>
<dbReference type="Pfam" id="PF01297">
    <property type="entry name" value="ZnuA"/>
    <property type="match status" value="1"/>
</dbReference>
<keyword evidence="5" id="KW-0479">Metal-binding</keyword>
<keyword evidence="15" id="KW-1185">Reference proteome</keyword>
<evidence type="ECO:0000256" key="6">
    <source>
        <dbReference type="ARBA" id="ARBA00022729"/>
    </source>
</evidence>
<keyword evidence="4" id="KW-0813">Transport</keyword>
<evidence type="ECO:0000256" key="1">
    <source>
        <dbReference type="ARBA" id="ARBA00004418"/>
    </source>
</evidence>
<evidence type="ECO:0000256" key="3">
    <source>
        <dbReference type="ARBA" id="ARBA00015915"/>
    </source>
</evidence>
<dbReference type="GO" id="GO:0046872">
    <property type="term" value="F:metal ion binding"/>
    <property type="evidence" value="ECO:0007669"/>
    <property type="project" value="UniProtKB-KW"/>
</dbReference>
<evidence type="ECO:0000256" key="7">
    <source>
        <dbReference type="ARBA" id="ARBA00022764"/>
    </source>
</evidence>
<dbReference type="OrthoDB" id="7346865at2"/>
<dbReference type="InterPro" id="IPR050492">
    <property type="entry name" value="Bact_metal-bind_prot9"/>
</dbReference>
<dbReference type="STRING" id="991905.SL003B_2707"/>
<feature type="region of interest" description="Disordered" evidence="12">
    <location>
        <begin position="131"/>
        <end position="191"/>
    </location>
</feature>
<dbReference type="InterPro" id="IPR006127">
    <property type="entry name" value="ZnuA-like"/>
</dbReference>
<evidence type="ECO:0000256" key="9">
    <source>
        <dbReference type="ARBA" id="ARBA00022906"/>
    </source>
</evidence>
<dbReference type="Gene3D" id="3.40.50.1980">
    <property type="entry name" value="Nitrogenase molybdenum iron protein domain"/>
    <property type="match status" value="3"/>
</dbReference>
<dbReference type="KEGG" id="pgv:SL003B_2707"/>
<organism evidence="14 15">
    <name type="scientific">Polymorphum gilvum (strain LMG 25793 / CGMCC 1.9160 / SL003B-26A1)</name>
    <dbReference type="NCBI Taxonomy" id="991905"/>
    <lineage>
        <taxon>Bacteria</taxon>
        <taxon>Pseudomonadati</taxon>
        <taxon>Pseudomonadota</taxon>
        <taxon>Alphaproteobacteria</taxon>
        <taxon>Rhodobacterales</taxon>
        <taxon>Paracoccaceae</taxon>
        <taxon>Polymorphum</taxon>
    </lineage>
</organism>
<sequence>MKTLPSLRSALRSSALALVLAAGLAPSAGAGEAVAVAASIKPVHSLVAAVMDGVGAPGIIVDGAASPHTYALKPSTARVLEKAELIFWVGPRLETFLVKPLETLGAGARSIELGEAHDLTLLPVRAGGAFERHSHDDEDDDGDEHGHREAAQPHDTHAHGEAAKDHDGHAHADQESRDHGGHDHDGMDSHIWLDPMNAKAMVHEIEEALSEADPANAERYKANAEAVEARLDALTAEIAAELAPVKDRSFVVFHDAYQYFEARFGLAAAGSITVSPEVMPGAERVADLRAKIKDLKVACVFSEPQFQPKLVSVLVEGTQARAGVLDPLGADLADGPELYFDLIRGLAASVKDCLSGS</sequence>
<evidence type="ECO:0000256" key="10">
    <source>
        <dbReference type="ARBA" id="ARBA00023065"/>
    </source>
</evidence>
<keyword evidence="8" id="KW-0862">Zinc</keyword>
<evidence type="ECO:0000256" key="11">
    <source>
        <dbReference type="ARBA" id="ARBA00023157"/>
    </source>
</evidence>
<evidence type="ECO:0000313" key="15">
    <source>
        <dbReference type="Proteomes" id="UP000008130"/>
    </source>
</evidence>
<dbReference type="AlphaFoldDB" id="F2J571"/>
<dbReference type="GO" id="GO:0042597">
    <property type="term" value="C:periplasmic space"/>
    <property type="evidence" value="ECO:0007669"/>
    <property type="project" value="UniProtKB-SubCell"/>
</dbReference>
<dbReference type="SUPFAM" id="SSF53807">
    <property type="entry name" value="Helical backbone' metal receptor"/>
    <property type="match status" value="1"/>
</dbReference>
<dbReference type="PANTHER" id="PTHR42953:SF3">
    <property type="entry name" value="HIGH-AFFINITY ZINC UPTAKE SYSTEM PROTEIN ZNUA"/>
    <property type="match status" value="1"/>
</dbReference>
<evidence type="ECO:0000256" key="2">
    <source>
        <dbReference type="ARBA" id="ARBA00011028"/>
    </source>
</evidence>
<dbReference type="GO" id="GO:0006829">
    <property type="term" value="P:zinc ion transport"/>
    <property type="evidence" value="ECO:0007669"/>
    <property type="project" value="UniProtKB-KW"/>
</dbReference>
<dbReference type="EMBL" id="CP002568">
    <property type="protein sequence ID" value="ADZ71130.1"/>
    <property type="molecule type" value="Genomic_DNA"/>
</dbReference>
<dbReference type="CDD" id="cd01019">
    <property type="entry name" value="ZnuA"/>
    <property type="match status" value="1"/>
</dbReference>
<dbReference type="PATRIC" id="fig|991905.3.peg.2773"/>
<comment type="similarity">
    <text evidence="2">Belongs to the bacterial solute-binding protein 9 family.</text>
</comment>
<evidence type="ECO:0000256" key="4">
    <source>
        <dbReference type="ARBA" id="ARBA00022448"/>
    </source>
</evidence>
<keyword evidence="6 13" id="KW-0732">Signal</keyword>
<dbReference type="InterPro" id="IPR035520">
    <property type="entry name" value="ZnuA"/>
</dbReference>
<gene>
    <name evidence="14" type="ordered locus">SL003B_2707</name>
</gene>
<keyword evidence="9" id="KW-0864">Zinc transport</keyword>
<evidence type="ECO:0000256" key="8">
    <source>
        <dbReference type="ARBA" id="ARBA00022833"/>
    </source>
</evidence>
<evidence type="ECO:0000313" key="14">
    <source>
        <dbReference type="EMBL" id="ADZ71130.1"/>
    </source>
</evidence>
<accession>F2J571</accession>
<comment type="subcellular location">
    <subcellularLocation>
        <location evidence="1">Periplasm</location>
    </subcellularLocation>
</comment>
<dbReference type="HOGENOM" id="CLU_016838_1_2_5"/>
<dbReference type="Proteomes" id="UP000008130">
    <property type="component" value="Chromosome"/>
</dbReference>
<dbReference type="eggNOG" id="COG4531">
    <property type="taxonomic scope" value="Bacteria"/>
</dbReference>
<feature type="chain" id="PRO_5003280144" description="High-affinity zinc uptake system protein ZnuA" evidence="13">
    <location>
        <begin position="31"/>
        <end position="357"/>
    </location>
</feature>
<keyword evidence="10" id="KW-0406">Ion transport</keyword>
<proteinExistence type="inferred from homology"/>
<feature type="compositionally biased region" description="Basic and acidic residues" evidence="12">
    <location>
        <begin position="144"/>
        <end position="188"/>
    </location>
</feature>
<evidence type="ECO:0000256" key="5">
    <source>
        <dbReference type="ARBA" id="ARBA00022723"/>
    </source>
</evidence>
<dbReference type="PANTHER" id="PTHR42953">
    <property type="entry name" value="HIGH-AFFINITY ZINC UPTAKE SYSTEM PROTEIN ZNUA-RELATED"/>
    <property type="match status" value="1"/>
</dbReference>
<reference evidence="14 15" key="1">
    <citation type="journal article" date="2011" name="J. Bacteriol.">
        <title>Complete genome sequence of Polymorphum gilvum SL003B-26A1T, a crude oil-degrading bacterium from oil-polluted saline soil.</title>
        <authorList>
            <person name="Li S.G."/>
            <person name="Tang Y.Q."/>
            <person name="Nie Y."/>
            <person name="Cai M."/>
            <person name="Wu X.L."/>
        </authorList>
    </citation>
    <scope>NUCLEOTIDE SEQUENCE [LARGE SCALE GENOMIC DNA]</scope>
    <source>
        <strain evidence="15">LMG 25793 / CGMCC 1.9160 / SL003B-26A1</strain>
    </source>
</reference>
<dbReference type="RefSeq" id="WP_013653444.1">
    <property type="nucleotide sequence ID" value="NC_015259.1"/>
</dbReference>
<evidence type="ECO:0000256" key="13">
    <source>
        <dbReference type="SAM" id="SignalP"/>
    </source>
</evidence>
<protein>
    <recommendedName>
        <fullName evidence="3">High-affinity zinc uptake system protein ZnuA</fullName>
    </recommendedName>
</protein>
<keyword evidence="11" id="KW-1015">Disulfide bond</keyword>